<evidence type="ECO:0000313" key="2">
    <source>
        <dbReference type="Proteomes" id="UP001526147"/>
    </source>
</evidence>
<dbReference type="InterPro" id="IPR036514">
    <property type="entry name" value="SGNH_hydro_sf"/>
</dbReference>
<organism evidence="1 2">
    <name type="scientific">Metabacillus halosaccharovorans</name>
    <dbReference type="NCBI Taxonomy" id="930124"/>
    <lineage>
        <taxon>Bacteria</taxon>
        <taxon>Bacillati</taxon>
        <taxon>Bacillota</taxon>
        <taxon>Bacilli</taxon>
        <taxon>Bacillales</taxon>
        <taxon>Bacillaceae</taxon>
        <taxon>Metabacillus</taxon>
    </lineage>
</organism>
<evidence type="ECO:0000313" key="1">
    <source>
        <dbReference type="EMBL" id="MCV9884762.1"/>
    </source>
</evidence>
<evidence type="ECO:0008006" key="3">
    <source>
        <dbReference type="Google" id="ProtNLM"/>
    </source>
</evidence>
<gene>
    <name evidence="1" type="ORF">OIH86_03785</name>
</gene>
<reference evidence="1 2" key="1">
    <citation type="submission" date="2022-10" db="EMBL/GenBank/DDBJ databases">
        <title>Draft genome assembly of moderately radiation resistant bacterium Metabacillus halosaccharovorans.</title>
        <authorList>
            <person name="Pal S."/>
            <person name="Gopinathan A."/>
        </authorList>
    </citation>
    <scope>NUCLEOTIDE SEQUENCE [LARGE SCALE GENOMIC DNA]</scope>
    <source>
        <strain evidence="1 2">VITHBRA001</strain>
    </source>
</reference>
<comment type="caution">
    <text evidence="1">The sequence shown here is derived from an EMBL/GenBank/DDBJ whole genome shotgun (WGS) entry which is preliminary data.</text>
</comment>
<dbReference type="Proteomes" id="UP001526147">
    <property type="component" value="Unassembled WGS sequence"/>
</dbReference>
<dbReference type="EMBL" id="JAOYEY010000023">
    <property type="protein sequence ID" value="MCV9884762.1"/>
    <property type="molecule type" value="Genomic_DNA"/>
</dbReference>
<protein>
    <recommendedName>
        <fullName evidence="3">SGNH/GDSL hydrolase family protein</fullName>
    </recommendedName>
</protein>
<keyword evidence="2" id="KW-1185">Reference proteome</keyword>
<sequence>MKKVLVLVTLIACGAAIIFGNLHWNEKITAQSEPAERKSDRVEKVEEKQDIPDAETYMSNLPEAVQAKIKTAIASNEPLKLVIYGTTEVEGTWIDSFKQELTTAYGEGVFDITAISTGTNTTRDLINENSYEEINELNPDILLFEAPMLEDNGDVGITNTLENLEKMYESWQGANENLALMVQPSQPLFNATYYPSEVKQLETHTEKNKMTYLNHWENWPKLDNPEMKNYLTKDNDVNEEGFAVWAEYLVEYFVAK</sequence>
<accession>A0ABT3DCU3</accession>
<dbReference type="RefSeq" id="WP_264141677.1">
    <property type="nucleotide sequence ID" value="NZ_JAOYEY010000023.1"/>
</dbReference>
<name>A0ABT3DCU3_9BACI</name>
<proteinExistence type="predicted"/>
<dbReference type="SUPFAM" id="SSF52266">
    <property type="entry name" value="SGNH hydrolase"/>
    <property type="match status" value="1"/>
</dbReference>
<dbReference type="Gene3D" id="3.40.50.1110">
    <property type="entry name" value="SGNH hydrolase"/>
    <property type="match status" value="1"/>
</dbReference>